<dbReference type="AlphaFoldDB" id="A0AA36DT19"/>
<dbReference type="Proteomes" id="UP001176961">
    <property type="component" value="Unassembled WGS sequence"/>
</dbReference>
<reference evidence="1" key="1">
    <citation type="submission" date="2023-07" db="EMBL/GenBank/DDBJ databases">
        <authorList>
            <consortium name="CYATHOMIX"/>
        </authorList>
    </citation>
    <scope>NUCLEOTIDE SEQUENCE</scope>
    <source>
        <strain evidence="1">N/A</strain>
    </source>
</reference>
<evidence type="ECO:0000313" key="2">
    <source>
        <dbReference type="Proteomes" id="UP001176961"/>
    </source>
</evidence>
<dbReference type="Gene3D" id="3.10.100.10">
    <property type="entry name" value="Mannose-Binding Protein A, subunit A"/>
    <property type="match status" value="1"/>
</dbReference>
<dbReference type="InterPro" id="IPR016187">
    <property type="entry name" value="CTDL_fold"/>
</dbReference>
<dbReference type="SUPFAM" id="SSF56436">
    <property type="entry name" value="C-type lectin-like"/>
    <property type="match status" value="1"/>
</dbReference>
<gene>
    <name evidence="1" type="ORF">CYNAS_LOCUS5133</name>
</gene>
<accession>A0AA36DT19</accession>
<dbReference type="EMBL" id="CATQJL010000112">
    <property type="protein sequence ID" value="CAJ0593150.1"/>
    <property type="molecule type" value="Genomic_DNA"/>
</dbReference>
<organism evidence="1 2">
    <name type="scientific">Cylicocyclus nassatus</name>
    <name type="common">Nematode worm</name>
    <dbReference type="NCBI Taxonomy" id="53992"/>
    <lineage>
        <taxon>Eukaryota</taxon>
        <taxon>Metazoa</taxon>
        <taxon>Ecdysozoa</taxon>
        <taxon>Nematoda</taxon>
        <taxon>Chromadorea</taxon>
        <taxon>Rhabditida</taxon>
        <taxon>Rhabditina</taxon>
        <taxon>Rhabditomorpha</taxon>
        <taxon>Strongyloidea</taxon>
        <taxon>Strongylidae</taxon>
        <taxon>Cylicocyclus</taxon>
    </lineage>
</organism>
<name>A0AA36DT19_CYLNA</name>
<dbReference type="InterPro" id="IPR016186">
    <property type="entry name" value="C-type_lectin-like/link_sf"/>
</dbReference>
<keyword evidence="2" id="KW-1185">Reference proteome</keyword>
<proteinExistence type="predicted"/>
<comment type="caution">
    <text evidence="1">The sequence shown here is derived from an EMBL/GenBank/DDBJ whole genome shotgun (WGS) entry which is preliminary data.</text>
</comment>
<protein>
    <submittedName>
        <fullName evidence="1">Uncharacterized protein</fullName>
    </submittedName>
</protein>
<sequence>MGRKAEKYALEAIVMIGDPVTARIPNAIARQEWLVLQLPSVQWLSNDVQDLLRIVHTADWDTPVVNVRGEHLFASWRAVLNDGQRTTRPLYLFD</sequence>
<evidence type="ECO:0000313" key="1">
    <source>
        <dbReference type="EMBL" id="CAJ0593150.1"/>
    </source>
</evidence>